<sequence length="144" mass="15402">MGGIAKVAAGLQRVPRRAERRHRPAEIALDESDLGLGNDAAGAGGGLALAEGFCGGAQQVAGAGKIAELRHGDAAQRQRRRIVAQRHMLQGHQRVPRRQRPCGSRDQRVHRNPVTLVTPGRSRGDLGLVRPQQPHGDNRSDAGK</sequence>
<comment type="caution">
    <text evidence="2">The sequence shown here is derived from an EMBL/GenBank/DDBJ whole genome shotgun (WGS) entry which is preliminary data.</text>
</comment>
<dbReference type="AlphaFoldDB" id="A0A1E3H094"/>
<organism evidence="2 3">
    <name type="scientific">Methylobrevis pamukkalensis</name>
    <dbReference type="NCBI Taxonomy" id="1439726"/>
    <lineage>
        <taxon>Bacteria</taxon>
        <taxon>Pseudomonadati</taxon>
        <taxon>Pseudomonadota</taxon>
        <taxon>Alphaproteobacteria</taxon>
        <taxon>Hyphomicrobiales</taxon>
        <taxon>Pleomorphomonadaceae</taxon>
        <taxon>Methylobrevis</taxon>
    </lineage>
</organism>
<name>A0A1E3H094_9HYPH</name>
<evidence type="ECO:0000313" key="2">
    <source>
        <dbReference type="EMBL" id="ODN69710.1"/>
    </source>
</evidence>
<feature type="region of interest" description="Disordered" evidence="1">
    <location>
        <begin position="86"/>
        <end position="144"/>
    </location>
</feature>
<proteinExistence type="predicted"/>
<protein>
    <submittedName>
        <fullName evidence="2">Uncharacterized protein</fullName>
    </submittedName>
</protein>
<evidence type="ECO:0000256" key="1">
    <source>
        <dbReference type="SAM" id="MobiDB-lite"/>
    </source>
</evidence>
<keyword evidence="3" id="KW-1185">Reference proteome</keyword>
<dbReference type="EMBL" id="MCRJ01000078">
    <property type="protein sequence ID" value="ODN69710.1"/>
    <property type="molecule type" value="Genomic_DNA"/>
</dbReference>
<dbReference type="Proteomes" id="UP000094622">
    <property type="component" value="Unassembled WGS sequence"/>
</dbReference>
<accession>A0A1E3H094</accession>
<reference evidence="2 3" key="1">
    <citation type="submission" date="2016-07" db="EMBL/GenBank/DDBJ databases">
        <title>Draft Genome Sequence of Methylobrevis pamukkalensis PK2.</title>
        <authorList>
            <person name="Vasilenko O.V."/>
            <person name="Doronina N.V."/>
            <person name="Shmareva M.N."/>
            <person name="Tarlachkov S.V."/>
            <person name="Mustakhimov I."/>
            <person name="Trotsenko Y.A."/>
        </authorList>
    </citation>
    <scope>NUCLEOTIDE SEQUENCE [LARGE SCALE GENOMIC DNA]</scope>
    <source>
        <strain evidence="2 3">PK2</strain>
    </source>
</reference>
<gene>
    <name evidence="2" type="ORF">A6302_03005</name>
</gene>
<evidence type="ECO:0000313" key="3">
    <source>
        <dbReference type="Proteomes" id="UP000094622"/>
    </source>
</evidence>